<reference evidence="2 3" key="1">
    <citation type="submission" date="2016-10" db="EMBL/GenBank/DDBJ databases">
        <authorList>
            <person name="de Groot N.N."/>
        </authorList>
    </citation>
    <scope>NUCLEOTIDE SEQUENCE [LARGE SCALE GENOMIC DNA]</scope>
    <source>
        <strain evidence="2 3">CGMCC 4.7037</strain>
    </source>
</reference>
<protein>
    <submittedName>
        <fullName evidence="2">Uncharacterized protein</fullName>
    </submittedName>
</protein>
<dbReference type="AlphaFoldDB" id="A0A1H6ETK3"/>
<evidence type="ECO:0000256" key="1">
    <source>
        <dbReference type="SAM" id="MobiDB-lite"/>
    </source>
</evidence>
<organism evidence="2 3">
    <name type="scientific">Nonomuraea solani</name>
    <dbReference type="NCBI Taxonomy" id="1144553"/>
    <lineage>
        <taxon>Bacteria</taxon>
        <taxon>Bacillati</taxon>
        <taxon>Actinomycetota</taxon>
        <taxon>Actinomycetes</taxon>
        <taxon>Streptosporangiales</taxon>
        <taxon>Streptosporangiaceae</taxon>
        <taxon>Nonomuraea</taxon>
    </lineage>
</organism>
<sequence length="82" mass="9337">MEVPDGLDDLHLEFLLIEALCAEAERLSGVSEETRDSVFTDRDRVVTGMHEWCGVVFWRGARSHTRRSGRQGAAARRPGRRR</sequence>
<gene>
    <name evidence="2" type="ORF">SAMN05444920_115244</name>
</gene>
<proteinExistence type="predicted"/>
<feature type="region of interest" description="Disordered" evidence="1">
    <location>
        <begin position="62"/>
        <end position="82"/>
    </location>
</feature>
<dbReference type="EMBL" id="FNVT01000015">
    <property type="protein sequence ID" value="SEH00265.1"/>
    <property type="molecule type" value="Genomic_DNA"/>
</dbReference>
<name>A0A1H6ETK3_9ACTN</name>
<evidence type="ECO:0000313" key="2">
    <source>
        <dbReference type="EMBL" id="SEH00265.1"/>
    </source>
</evidence>
<dbReference type="Proteomes" id="UP000236732">
    <property type="component" value="Unassembled WGS sequence"/>
</dbReference>
<accession>A0A1H6ETK3</accession>
<keyword evidence="3" id="KW-1185">Reference proteome</keyword>
<evidence type="ECO:0000313" key="3">
    <source>
        <dbReference type="Proteomes" id="UP000236732"/>
    </source>
</evidence>